<dbReference type="InterPro" id="IPR046885">
    <property type="entry name" value="MnmA-like_C"/>
</dbReference>
<evidence type="ECO:0000256" key="8">
    <source>
        <dbReference type="ARBA" id="ARBA00051542"/>
    </source>
</evidence>
<dbReference type="InterPro" id="IPR046884">
    <property type="entry name" value="MnmA-like_central"/>
</dbReference>
<feature type="binding site" evidence="9">
    <location>
        <position position="135"/>
    </location>
    <ligand>
        <name>ATP</name>
        <dbReference type="ChEBI" id="CHEBI:30616"/>
    </ligand>
</feature>
<feature type="site" description="Interaction with tRNA" evidence="9">
    <location>
        <position position="136"/>
    </location>
</feature>
<keyword evidence="1 9" id="KW-0820">tRNA-binding</keyword>
<evidence type="ECO:0000313" key="12">
    <source>
        <dbReference type="EMBL" id="OGZ36951.1"/>
    </source>
</evidence>
<comment type="subcellular location">
    <subcellularLocation>
        <location evidence="9">Cytoplasm</location>
    </subcellularLocation>
</comment>
<dbReference type="PANTHER" id="PTHR11933">
    <property type="entry name" value="TRNA 5-METHYLAMINOMETHYL-2-THIOURIDYLATE -METHYLTRANSFERASE"/>
    <property type="match status" value="1"/>
</dbReference>
<keyword evidence="7" id="KW-1015">Disulfide bond</keyword>
<feature type="binding site" evidence="9">
    <location>
        <begin position="15"/>
        <end position="22"/>
    </location>
    <ligand>
        <name>ATP</name>
        <dbReference type="ChEBI" id="CHEBI:30616"/>
    </ligand>
</feature>
<gene>
    <name evidence="9" type="primary">mnmA</name>
    <name evidence="12" type="ORF">A3J64_03690</name>
</gene>
<dbReference type="PANTHER" id="PTHR11933:SF5">
    <property type="entry name" value="MITOCHONDRIAL TRNA-SPECIFIC 2-THIOURIDYLASE 1"/>
    <property type="match status" value="1"/>
</dbReference>
<evidence type="ECO:0000259" key="10">
    <source>
        <dbReference type="Pfam" id="PF20258"/>
    </source>
</evidence>
<feature type="domain" description="tRNA-specific 2-thiouridylase MnmA-like central" evidence="11">
    <location>
        <begin position="220"/>
        <end position="280"/>
    </location>
</feature>
<organism evidence="12 13">
    <name type="scientific">Candidatus Portnoybacteria bacterium RIFCSPHIGHO2_12_FULL_38_9</name>
    <dbReference type="NCBI Taxonomy" id="1801997"/>
    <lineage>
        <taxon>Bacteria</taxon>
        <taxon>Candidatus Portnoyibacteriota</taxon>
    </lineage>
</organism>
<evidence type="ECO:0000256" key="9">
    <source>
        <dbReference type="HAMAP-Rule" id="MF_00144"/>
    </source>
</evidence>
<feature type="site" description="Interaction with tRNA" evidence="9">
    <location>
        <position position="354"/>
    </location>
</feature>
<reference evidence="12 13" key="1">
    <citation type="journal article" date="2016" name="Nat. Commun.">
        <title>Thousands of microbial genomes shed light on interconnected biogeochemical processes in an aquifer system.</title>
        <authorList>
            <person name="Anantharaman K."/>
            <person name="Brown C.T."/>
            <person name="Hug L.A."/>
            <person name="Sharon I."/>
            <person name="Castelle C.J."/>
            <person name="Probst A.J."/>
            <person name="Thomas B.C."/>
            <person name="Singh A."/>
            <person name="Wilkins M.J."/>
            <person name="Karaoz U."/>
            <person name="Brodie E.L."/>
            <person name="Williams K.H."/>
            <person name="Hubbard S.S."/>
            <person name="Banfield J.F."/>
        </authorList>
    </citation>
    <scope>NUCLEOTIDE SEQUENCE [LARGE SCALE GENOMIC DNA]</scope>
</reference>
<evidence type="ECO:0000256" key="2">
    <source>
        <dbReference type="ARBA" id="ARBA00022679"/>
    </source>
</evidence>
<dbReference type="Pfam" id="PF03054">
    <property type="entry name" value="tRNA_Me_trans"/>
    <property type="match status" value="1"/>
</dbReference>
<dbReference type="Gene3D" id="2.30.30.280">
    <property type="entry name" value="Adenine nucleotide alpha hydrolases-like domains"/>
    <property type="match status" value="1"/>
</dbReference>
<comment type="catalytic activity">
    <reaction evidence="8 9">
        <text>S-sulfanyl-L-cysteinyl-[protein] + uridine(34) in tRNA + AH2 + ATP = 2-thiouridine(34) in tRNA + L-cysteinyl-[protein] + A + AMP + diphosphate + H(+)</text>
        <dbReference type="Rhea" id="RHEA:47032"/>
        <dbReference type="Rhea" id="RHEA-COMP:10131"/>
        <dbReference type="Rhea" id="RHEA-COMP:11726"/>
        <dbReference type="Rhea" id="RHEA-COMP:11727"/>
        <dbReference type="Rhea" id="RHEA-COMP:11728"/>
        <dbReference type="ChEBI" id="CHEBI:13193"/>
        <dbReference type="ChEBI" id="CHEBI:15378"/>
        <dbReference type="ChEBI" id="CHEBI:17499"/>
        <dbReference type="ChEBI" id="CHEBI:29950"/>
        <dbReference type="ChEBI" id="CHEBI:30616"/>
        <dbReference type="ChEBI" id="CHEBI:33019"/>
        <dbReference type="ChEBI" id="CHEBI:61963"/>
        <dbReference type="ChEBI" id="CHEBI:65315"/>
        <dbReference type="ChEBI" id="CHEBI:87170"/>
        <dbReference type="ChEBI" id="CHEBI:456215"/>
        <dbReference type="EC" id="2.8.1.13"/>
    </reaction>
</comment>
<evidence type="ECO:0000256" key="5">
    <source>
        <dbReference type="ARBA" id="ARBA00022840"/>
    </source>
</evidence>
<evidence type="ECO:0000259" key="11">
    <source>
        <dbReference type="Pfam" id="PF20259"/>
    </source>
</evidence>
<feature type="binding site" evidence="9">
    <location>
        <position position="41"/>
    </location>
    <ligand>
        <name>ATP</name>
        <dbReference type="ChEBI" id="CHEBI:30616"/>
    </ligand>
</feature>
<feature type="active site" description="Nucleophile" evidence="9">
    <location>
        <position position="111"/>
    </location>
</feature>
<evidence type="ECO:0000256" key="4">
    <source>
        <dbReference type="ARBA" id="ARBA00022741"/>
    </source>
</evidence>
<dbReference type="HAMAP" id="MF_00144">
    <property type="entry name" value="tRNA_thiouridyl_MnmA"/>
    <property type="match status" value="1"/>
</dbReference>
<dbReference type="NCBIfam" id="TIGR00420">
    <property type="entry name" value="trmU"/>
    <property type="match status" value="1"/>
</dbReference>
<keyword evidence="9" id="KW-0963">Cytoplasm</keyword>
<keyword evidence="5 9" id="KW-0067">ATP-binding</keyword>
<dbReference type="InterPro" id="IPR014729">
    <property type="entry name" value="Rossmann-like_a/b/a_fold"/>
</dbReference>
<dbReference type="Proteomes" id="UP000177061">
    <property type="component" value="Unassembled WGS sequence"/>
</dbReference>
<dbReference type="GO" id="GO:0005737">
    <property type="term" value="C:cytoplasm"/>
    <property type="evidence" value="ECO:0007669"/>
    <property type="project" value="UniProtKB-SubCell"/>
</dbReference>
<dbReference type="Gene3D" id="2.40.30.10">
    <property type="entry name" value="Translation factors"/>
    <property type="match status" value="1"/>
</dbReference>
<feature type="region of interest" description="Interaction with tRNA" evidence="9">
    <location>
        <begin position="315"/>
        <end position="316"/>
    </location>
</feature>
<dbReference type="EMBL" id="MHNB01000018">
    <property type="protein sequence ID" value="OGZ36951.1"/>
    <property type="molecule type" value="Genomic_DNA"/>
</dbReference>
<feature type="active site" description="Cysteine persulfide intermediate" evidence="9">
    <location>
        <position position="210"/>
    </location>
</feature>
<dbReference type="Gene3D" id="3.40.50.620">
    <property type="entry name" value="HUPs"/>
    <property type="match status" value="1"/>
</dbReference>
<keyword evidence="2 9" id="KW-0808">Transferase</keyword>
<comment type="caution">
    <text evidence="9">Lacks conserved residue(s) required for the propagation of feature annotation.</text>
</comment>
<dbReference type="Pfam" id="PF20258">
    <property type="entry name" value="tRNA_Me_trans_C"/>
    <property type="match status" value="1"/>
</dbReference>
<comment type="similarity">
    <text evidence="9">Belongs to the MnmA/TRMU family.</text>
</comment>
<evidence type="ECO:0000256" key="3">
    <source>
        <dbReference type="ARBA" id="ARBA00022694"/>
    </source>
</evidence>
<sequence>MDEKRRFNKKRVVVGMSGGVDSSAALLLLKKQGFEPIGVSLKYAVWQHKKNLLKENVCCSQKSLAIAEKICRKFNAPHYVLDCSSEFEKKIMGNFLNALKVKKTPNPCLICNRNLKFKKLFEFAEKQGAKYIATGHYARKRKNQKTGQYELLRAKDKNKDQSYFLCLLPQEQLKRLIFPVGNYIKDEIYKITENHGFDFFSKIKQSQDLCFVSGQSIPSYLKEEIGFKPGLIYDQNGYVLGEHQGLHFYTIGQRKRVGLANGPWWVIGFDKKNNGLIVSHNPDDPILYKKTAVLSDVHFISERPLKSIRVKAKIRYAQDLASAVLRFKKAAGKNRAYSARLIFDIPQRAVTPGQWAVFYKNNACLGGGLIKAAKS</sequence>
<dbReference type="GO" id="GO:0005524">
    <property type="term" value="F:ATP binding"/>
    <property type="evidence" value="ECO:0007669"/>
    <property type="project" value="UniProtKB-KW"/>
</dbReference>
<feature type="region of interest" description="Interaction with tRNA" evidence="9">
    <location>
        <begin position="159"/>
        <end position="161"/>
    </location>
</feature>
<dbReference type="GO" id="GO:0002143">
    <property type="term" value="P:tRNA wobble position uridine thiolation"/>
    <property type="evidence" value="ECO:0007669"/>
    <property type="project" value="TreeGrafter"/>
</dbReference>
<protein>
    <recommendedName>
        <fullName evidence="9">tRNA-specific 2-thiouridylase MnmA</fullName>
        <ecNumber evidence="9">2.8.1.13</ecNumber>
    </recommendedName>
</protein>
<keyword evidence="4 9" id="KW-0547">Nucleotide-binding</keyword>
<evidence type="ECO:0000256" key="1">
    <source>
        <dbReference type="ARBA" id="ARBA00022555"/>
    </source>
</evidence>
<comment type="function">
    <text evidence="9">Catalyzes the 2-thiolation of uridine at the wobble position (U34) of tRNA, leading to the formation of s(2)U34.</text>
</comment>
<evidence type="ECO:0000313" key="13">
    <source>
        <dbReference type="Proteomes" id="UP000177061"/>
    </source>
</evidence>
<accession>A0A1G2FHF0</accession>
<feature type="domain" description="tRNA-specific 2-thiouridylase MnmA-like C-terminal" evidence="10">
    <location>
        <begin position="293"/>
        <end position="370"/>
    </location>
</feature>
<name>A0A1G2FHF0_9BACT</name>
<dbReference type="NCBIfam" id="NF001138">
    <property type="entry name" value="PRK00143.1"/>
    <property type="match status" value="1"/>
</dbReference>
<keyword evidence="3 9" id="KW-0819">tRNA processing</keyword>
<comment type="caution">
    <text evidence="12">The sequence shown here is derived from an EMBL/GenBank/DDBJ whole genome shotgun (WGS) entry which is preliminary data.</text>
</comment>
<evidence type="ECO:0000256" key="6">
    <source>
        <dbReference type="ARBA" id="ARBA00022884"/>
    </source>
</evidence>
<dbReference type="Pfam" id="PF20259">
    <property type="entry name" value="tRNA_Me_trans_M"/>
    <property type="match status" value="1"/>
</dbReference>
<evidence type="ECO:0000256" key="7">
    <source>
        <dbReference type="ARBA" id="ARBA00023157"/>
    </source>
</evidence>
<dbReference type="STRING" id="1801997.A3J64_03690"/>
<dbReference type="CDD" id="cd01998">
    <property type="entry name" value="MnmA_TRMU-like"/>
    <property type="match status" value="1"/>
</dbReference>
<dbReference type="InterPro" id="IPR023382">
    <property type="entry name" value="MnmA-like_central_sf"/>
</dbReference>
<keyword evidence="6 9" id="KW-0694">RNA-binding</keyword>
<dbReference type="GO" id="GO:0103016">
    <property type="term" value="F:tRNA-uridine 2-sulfurtransferase activity"/>
    <property type="evidence" value="ECO:0007669"/>
    <property type="project" value="UniProtKB-EC"/>
</dbReference>
<proteinExistence type="inferred from homology"/>
<dbReference type="InterPro" id="IPR004506">
    <property type="entry name" value="MnmA-like"/>
</dbReference>
<dbReference type="SUPFAM" id="SSF52402">
    <property type="entry name" value="Adenine nucleotide alpha hydrolases-like"/>
    <property type="match status" value="1"/>
</dbReference>
<dbReference type="EC" id="2.8.1.13" evidence="9"/>
<dbReference type="GO" id="GO:0000049">
    <property type="term" value="F:tRNA binding"/>
    <property type="evidence" value="ECO:0007669"/>
    <property type="project" value="UniProtKB-KW"/>
</dbReference>
<dbReference type="AlphaFoldDB" id="A0A1G2FHF0"/>